<dbReference type="PANTHER" id="PTHR43179:SF12">
    <property type="entry name" value="GALACTOFURANOSYLTRANSFERASE GLFT2"/>
    <property type="match status" value="1"/>
</dbReference>
<comment type="similarity">
    <text evidence="1">Belongs to the glycosyltransferase 2 family.</text>
</comment>
<proteinExistence type="inferred from homology"/>
<protein>
    <submittedName>
        <fullName evidence="5">Glycosyltransferase</fullName>
    </submittedName>
</protein>
<evidence type="ECO:0000256" key="1">
    <source>
        <dbReference type="ARBA" id="ARBA00006739"/>
    </source>
</evidence>
<dbReference type="AlphaFoldDB" id="A0A7C3SNL8"/>
<evidence type="ECO:0000259" key="4">
    <source>
        <dbReference type="Pfam" id="PF00535"/>
    </source>
</evidence>
<reference evidence="5" key="1">
    <citation type="journal article" date="2020" name="mSystems">
        <title>Genome- and Community-Level Interaction Insights into Carbon Utilization and Element Cycling Functions of Hydrothermarchaeota in Hydrothermal Sediment.</title>
        <authorList>
            <person name="Zhou Z."/>
            <person name="Liu Y."/>
            <person name="Xu W."/>
            <person name="Pan J."/>
            <person name="Luo Z.H."/>
            <person name="Li M."/>
        </authorList>
    </citation>
    <scope>NUCLEOTIDE SEQUENCE [LARGE SCALE GENOMIC DNA]</scope>
    <source>
        <strain evidence="5">SpSt-751</strain>
    </source>
</reference>
<accession>A0A7C3SNL8</accession>
<feature type="domain" description="Glycosyltransferase 2-like" evidence="4">
    <location>
        <begin position="7"/>
        <end position="127"/>
    </location>
</feature>
<gene>
    <name evidence="5" type="ORF">ENV35_04620</name>
</gene>
<keyword evidence="3 5" id="KW-0808">Transferase</keyword>
<evidence type="ECO:0000313" key="5">
    <source>
        <dbReference type="EMBL" id="HGB31141.1"/>
    </source>
</evidence>
<organism evidence="5">
    <name type="scientific">Dictyoglomus turgidum</name>
    <dbReference type="NCBI Taxonomy" id="513050"/>
    <lineage>
        <taxon>Bacteria</taxon>
        <taxon>Pseudomonadati</taxon>
        <taxon>Dictyoglomota</taxon>
        <taxon>Dictyoglomia</taxon>
        <taxon>Dictyoglomales</taxon>
        <taxon>Dictyoglomaceae</taxon>
        <taxon>Dictyoglomus</taxon>
    </lineage>
</organism>
<dbReference type="InterPro" id="IPR029044">
    <property type="entry name" value="Nucleotide-diphossugar_trans"/>
</dbReference>
<evidence type="ECO:0000256" key="2">
    <source>
        <dbReference type="ARBA" id="ARBA00022676"/>
    </source>
</evidence>
<sequence>MSKVLTVIPTINLWKEYTEPCLKSVISNNTLKFLIIDNGSVDETKEELPKLLLKRDDIDYVINYENWGCARTWNYGMKIGFEDGFDYVLILNNDVLLHPNCVDRLVERFQRKDPDVVLVSAMDIRGECIVPSDIFKKDDKEKEKVSESENPNFAAFMVNKKFWKKVGEFDEGFFPAYFEDNDMHYRIKLAGLKAVCYPPALFYHYGSRTQNDLRYPGGLVPSNQFLKNRDYYISKWGGMPGQEKFIHPFNDKSKSIKWTKQKEEKL</sequence>
<dbReference type="InterPro" id="IPR001173">
    <property type="entry name" value="Glyco_trans_2-like"/>
</dbReference>
<evidence type="ECO:0000256" key="3">
    <source>
        <dbReference type="ARBA" id="ARBA00022679"/>
    </source>
</evidence>
<dbReference type="EMBL" id="DTGA01000104">
    <property type="protein sequence ID" value="HGB31141.1"/>
    <property type="molecule type" value="Genomic_DNA"/>
</dbReference>
<dbReference type="SUPFAM" id="SSF53448">
    <property type="entry name" value="Nucleotide-diphospho-sugar transferases"/>
    <property type="match status" value="1"/>
</dbReference>
<dbReference type="Pfam" id="PF00535">
    <property type="entry name" value="Glycos_transf_2"/>
    <property type="match status" value="1"/>
</dbReference>
<dbReference type="Gene3D" id="3.90.550.10">
    <property type="entry name" value="Spore Coat Polysaccharide Biosynthesis Protein SpsA, Chain A"/>
    <property type="match status" value="1"/>
</dbReference>
<dbReference type="PANTHER" id="PTHR43179">
    <property type="entry name" value="RHAMNOSYLTRANSFERASE WBBL"/>
    <property type="match status" value="1"/>
</dbReference>
<comment type="caution">
    <text evidence="5">The sequence shown here is derived from an EMBL/GenBank/DDBJ whole genome shotgun (WGS) entry which is preliminary data.</text>
</comment>
<name>A0A7C3SNL8_9BACT</name>
<dbReference type="GO" id="GO:0016757">
    <property type="term" value="F:glycosyltransferase activity"/>
    <property type="evidence" value="ECO:0007669"/>
    <property type="project" value="UniProtKB-KW"/>
</dbReference>
<keyword evidence="2" id="KW-0328">Glycosyltransferase</keyword>